<accession>A0A0D1Z7V2</accession>
<dbReference type="STRING" id="212818.A0A0D1Z7V2"/>
<protein>
    <recommendedName>
        <fullName evidence="4">Ubiquitin carboxyl-terminal hydrolase 19</fullName>
    </recommendedName>
</protein>
<evidence type="ECO:0008006" key="4">
    <source>
        <dbReference type="Google" id="ProtNLM"/>
    </source>
</evidence>
<feature type="compositionally biased region" description="Polar residues" evidence="1">
    <location>
        <begin position="512"/>
        <end position="525"/>
    </location>
</feature>
<evidence type="ECO:0000256" key="1">
    <source>
        <dbReference type="SAM" id="MobiDB-lite"/>
    </source>
</evidence>
<dbReference type="RefSeq" id="XP_016221613.1">
    <property type="nucleotide sequence ID" value="XM_016372281.1"/>
</dbReference>
<dbReference type="AlphaFoldDB" id="A0A0D1Z7V2"/>
<dbReference type="Proteomes" id="UP000054302">
    <property type="component" value="Unassembled WGS sequence"/>
</dbReference>
<dbReference type="EMBL" id="KN847524">
    <property type="protein sequence ID" value="KIV90039.1"/>
    <property type="molecule type" value="Genomic_DNA"/>
</dbReference>
<reference evidence="2 3" key="1">
    <citation type="submission" date="2015-01" db="EMBL/GenBank/DDBJ databases">
        <title>The Genome Sequence of Exophiala mesophila CBS40295.</title>
        <authorList>
            <consortium name="The Broad Institute Genomics Platform"/>
            <person name="Cuomo C."/>
            <person name="de Hoog S."/>
            <person name="Gorbushina A."/>
            <person name="Stielow B."/>
            <person name="Teixiera M."/>
            <person name="Abouelleil A."/>
            <person name="Chapman S.B."/>
            <person name="Priest M."/>
            <person name="Young S.K."/>
            <person name="Wortman J."/>
            <person name="Nusbaum C."/>
            <person name="Birren B."/>
        </authorList>
    </citation>
    <scope>NUCLEOTIDE SEQUENCE [LARGE SCALE GENOMIC DNA]</scope>
    <source>
        <strain evidence="2 3">CBS 40295</strain>
    </source>
</reference>
<evidence type="ECO:0000313" key="3">
    <source>
        <dbReference type="Proteomes" id="UP000054302"/>
    </source>
</evidence>
<feature type="compositionally biased region" description="Low complexity" evidence="1">
    <location>
        <begin position="502"/>
        <end position="511"/>
    </location>
</feature>
<dbReference type="OMA" id="REDIWRV"/>
<dbReference type="HOGENOM" id="CLU_019318_0_0_1"/>
<gene>
    <name evidence="2" type="ORF">PV10_07385</name>
</gene>
<dbReference type="GeneID" id="27325230"/>
<keyword evidence="3" id="KW-1185">Reference proteome</keyword>
<feature type="compositionally biased region" description="Polar residues" evidence="1">
    <location>
        <begin position="119"/>
        <end position="136"/>
    </location>
</feature>
<name>A0A0D1Z7V2_EXOME</name>
<organism evidence="2 3">
    <name type="scientific">Exophiala mesophila</name>
    <name type="common">Black yeast-like fungus</name>
    <dbReference type="NCBI Taxonomy" id="212818"/>
    <lineage>
        <taxon>Eukaryota</taxon>
        <taxon>Fungi</taxon>
        <taxon>Dikarya</taxon>
        <taxon>Ascomycota</taxon>
        <taxon>Pezizomycotina</taxon>
        <taxon>Eurotiomycetes</taxon>
        <taxon>Chaetothyriomycetidae</taxon>
        <taxon>Chaetothyriales</taxon>
        <taxon>Herpotrichiellaceae</taxon>
        <taxon>Exophiala</taxon>
    </lineage>
</organism>
<dbReference type="OrthoDB" id="5369841at2759"/>
<feature type="compositionally biased region" description="Polar residues" evidence="1">
    <location>
        <begin position="386"/>
        <end position="398"/>
    </location>
</feature>
<dbReference type="VEuPathDB" id="FungiDB:PV10_07385"/>
<feature type="region of interest" description="Disordered" evidence="1">
    <location>
        <begin position="347"/>
        <end position="571"/>
    </location>
</feature>
<feature type="compositionally biased region" description="Polar residues" evidence="1">
    <location>
        <begin position="417"/>
        <end position="427"/>
    </location>
</feature>
<evidence type="ECO:0000313" key="2">
    <source>
        <dbReference type="EMBL" id="KIV90039.1"/>
    </source>
</evidence>
<feature type="region of interest" description="Disordered" evidence="1">
    <location>
        <begin position="81"/>
        <end position="150"/>
    </location>
</feature>
<feature type="compositionally biased region" description="Polar residues" evidence="1">
    <location>
        <begin position="434"/>
        <end position="469"/>
    </location>
</feature>
<proteinExistence type="predicted"/>
<sequence>MESTQGFATRDELWRIQETLNDLSSTQAHHADRIMRLEQKALDGSRSTRSLWGAASPFPGTLSSSQHDSALNPAAEAFRNFDADPGTSMMSSLTLDAGDDPRRAAASRANSVRFDESANNHYGSSRQSMELPQRTGSGLGGHAMSERSLSHRSDGRASAVGFARTNSFGLESSRLLGSIHNSPRVSCNPPPGFFILSPCPSIIRCWLTETFTNSSLLYAAICTGSAQSSVTLSLVEKLNLADLIFDDGDTRFIRLPVYLTEAKVHTTAVRSSSPMPQIPTLSVKFVVDESEVPNDAIQIVVGSDVLRSHNADILFSQDKLMILDEDRNQLSIPLVRPEDDAVYKDLSTAPRVRPASDTAMLPPPMSSSGQGDIGVIGGPGKVGTRTAKSPSMDHTSVDPSGGDLSAHKSDPTEEAPTRTSLDYNSSRTADDSKSTTGSEKSFTTPQSKTSARVWSNSWRSTPSGTASTESASKPPPSYARPSSSRQMKVLRPSKSMASANRTTTSTGSPSTNGAENGVQSKNGLSARQPHQPDIGDTKSSTGTSTKANPVGSGTAFGWLNTGPIRRTSAND</sequence>
<feature type="compositionally biased region" description="Low complexity" evidence="1">
    <location>
        <begin position="537"/>
        <end position="546"/>
    </location>
</feature>
<feature type="compositionally biased region" description="Gly residues" evidence="1">
    <location>
        <begin position="371"/>
        <end position="381"/>
    </location>
</feature>